<reference evidence="9 10" key="1">
    <citation type="submission" date="2021-03" db="EMBL/GenBank/DDBJ databases">
        <title>Complete Genome Sequences of Two Lysobacter Strains Isolated from Sea Water (Lysobacter caseinilyticus) and Soil (Lysobacter helvus) in South Korea.</title>
        <authorList>
            <person name="Watanabe Y."/>
            <person name="Arakawa K."/>
        </authorList>
    </citation>
    <scope>NUCLEOTIDE SEQUENCE [LARGE SCALE GENOMIC DNA]</scope>
    <source>
        <strain evidence="9 10">KVB24</strain>
    </source>
</reference>
<keyword evidence="3 6" id="KW-0442">Lipid degradation</keyword>
<dbReference type="RefSeq" id="WP_213435548.1">
    <property type="nucleotide sequence ID" value="NZ_AP024545.1"/>
</dbReference>
<evidence type="ECO:0000256" key="2">
    <source>
        <dbReference type="ARBA" id="ARBA00022801"/>
    </source>
</evidence>
<evidence type="ECO:0000256" key="3">
    <source>
        <dbReference type="ARBA" id="ARBA00022963"/>
    </source>
</evidence>
<dbReference type="CDD" id="cd07205">
    <property type="entry name" value="Pat_PNPLA6_PNPLA7_NTE1_like"/>
    <property type="match status" value="1"/>
</dbReference>
<dbReference type="Gene3D" id="3.40.1090.10">
    <property type="entry name" value="Cytosolic phospholipase A2 catalytic domain"/>
    <property type="match status" value="2"/>
</dbReference>
<keyword evidence="5" id="KW-0472">Membrane</keyword>
<organism evidence="9 10">
    <name type="scientific">Noviluteimonas caseinilytica</name>
    <dbReference type="NCBI Taxonomy" id="2675101"/>
    <lineage>
        <taxon>Bacteria</taxon>
        <taxon>Pseudomonadati</taxon>
        <taxon>Pseudomonadota</taxon>
        <taxon>Gammaproteobacteria</taxon>
        <taxon>Lysobacterales</taxon>
        <taxon>Lysobacteraceae</taxon>
        <taxon>Noviluteimonas</taxon>
    </lineage>
</organism>
<proteinExistence type="predicted"/>
<dbReference type="Pfam" id="PF01734">
    <property type="entry name" value="Patatin"/>
    <property type="match status" value="1"/>
</dbReference>
<dbReference type="PANTHER" id="PTHR14226:SF29">
    <property type="entry name" value="NEUROPATHY TARGET ESTERASE SWS"/>
    <property type="match status" value="1"/>
</dbReference>
<evidence type="ECO:0000256" key="1">
    <source>
        <dbReference type="ARBA" id="ARBA00004370"/>
    </source>
</evidence>
<comment type="subcellular location">
    <subcellularLocation>
        <location evidence="1">Membrane</location>
    </subcellularLocation>
</comment>
<evidence type="ECO:0000259" key="8">
    <source>
        <dbReference type="PROSITE" id="PS51635"/>
    </source>
</evidence>
<dbReference type="EMBL" id="AP024545">
    <property type="protein sequence ID" value="BCT91561.1"/>
    <property type="molecule type" value="Genomic_DNA"/>
</dbReference>
<feature type="short sequence motif" description="GXSXG" evidence="6">
    <location>
        <begin position="79"/>
        <end position="83"/>
    </location>
</feature>
<name>A0ABM7Q2Y1_9GAMM</name>
<keyword evidence="2 6" id="KW-0378">Hydrolase</keyword>
<evidence type="ECO:0000313" key="9">
    <source>
        <dbReference type="EMBL" id="BCT91561.1"/>
    </source>
</evidence>
<evidence type="ECO:0000313" key="10">
    <source>
        <dbReference type="Proteomes" id="UP000681317"/>
    </source>
</evidence>
<feature type="active site" description="Nucleophile" evidence="6">
    <location>
        <position position="81"/>
    </location>
</feature>
<feature type="region of interest" description="Disordered" evidence="7">
    <location>
        <begin position="18"/>
        <end position="40"/>
    </location>
</feature>
<evidence type="ECO:0000256" key="6">
    <source>
        <dbReference type="PROSITE-ProRule" id="PRU01161"/>
    </source>
</evidence>
<gene>
    <name evidence="9" type="primary">plpD</name>
    <name evidence="9" type="ORF">LYSCAS_05850</name>
</gene>
<protein>
    <submittedName>
        <fullName evidence="9">Patatin</fullName>
    </submittedName>
</protein>
<dbReference type="InterPro" id="IPR000184">
    <property type="entry name" value="Bac_surfAg_D15"/>
</dbReference>
<feature type="short sequence motif" description="DGA/G" evidence="6">
    <location>
        <begin position="228"/>
        <end position="230"/>
    </location>
</feature>
<feature type="compositionally biased region" description="Low complexity" evidence="7">
    <location>
        <begin position="18"/>
        <end position="39"/>
    </location>
</feature>
<evidence type="ECO:0000256" key="4">
    <source>
        <dbReference type="ARBA" id="ARBA00023098"/>
    </source>
</evidence>
<evidence type="ECO:0000256" key="7">
    <source>
        <dbReference type="SAM" id="MobiDB-lite"/>
    </source>
</evidence>
<dbReference type="Pfam" id="PF01103">
    <property type="entry name" value="Omp85"/>
    <property type="match status" value="1"/>
</dbReference>
<dbReference type="PANTHER" id="PTHR14226">
    <property type="entry name" value="NEUROPATHY TARGET ESTERASE/SWISS CHEESE D.MELANOGASTER"/>
    <property type="match status" value="1"/>
</dbReference>
<dbReference type="PROSITE" id="PS51635">
    <property type="entry name" value="PNPLA"/>
    <property type="match status" value="1"/>
</dbReference>
<dbReference type="Gene3D" id="2.40.160.50">
    <property type="entry name" value="membrane protein fhac: a member of the omp85/tpsb transporter family"/>
    <property type="match status" value="1"/>
</dbReference>
<dbReference type="InterPro" id="IPR002641">
    <property type="entry name" value="PNPLA_dom"/>
</dbReference>
<dbReference type="InterPro" id="IPR016035">
    <property type="entry name" value="Acyl_Trfase/lysoPLipase"/>
</dbReference>
<dbReference type="SUPFAM" id="SSF52151">
    <property type="entry name" value="FabD/lysophospholipase-like"/>
    <property type="match status" value="1"/>
</dbReference>
<feature type="short sequence motif" description="GXGXXG" evidence="6">
    <location>
        <begin position="52"/>
        <end position="57"/>
    </location>
</feature>
<keyword evidence="10" id="KW-1185">Reference proteome</keyword>
<feature type="active site" description="Proton acceptor" evidence="6">
    <location>
        <position position="228"/>
    </location>
</feature>
<dbReference type="Proteomes" id="UP000681317">
    <property type="component" value="Chromosome"/>
</dbReference>
<dbReference type="InterPro" id="IPR050301">
    <property type="entry name" value="NTE"/>
</dbReference>
<accession>A0ABM7Q2Y1</accession>
<evidence type="ECO:0000256" key="5">
    <source>
        <dbReference type="ARBA" id="ARBA00023136"/>
    </source>
</evidence>
<keyword evidence="4 6" id="KW-0443">Lipid metabolism</keyword>
<feature type="domain" description="PNPLA" evidence="8">
    <location>
        <begin position="48"/>
        <end position="241"/>
    </location>
</feature>
<sequence>MLLLGGLFTSAAFAQSTSTTTTPAPATAPATPACGTRAPGDTRPRIGLALGGGGARGIAHVAILREIEARHIPIDCIAGTSMGALVGGLYASGMSVDDMEHLVTSTDWKRLFDDSIERPERTYRRKQDDRDALATVGVGIGGPRGLKLSPGVLQGERILAMFEQATLGVSRVEHFDQLPIPFRAVATDLNTGDPVVLDHGSLAMAMRASMSLPGIFQPVEIGGHVLIDGGVADQVPIDVLRTMGADVLIAVDVGTPLEKLDRDASLLQVVSQMTGMLTTGNTRRMLATMGEGDVLIVPDLGTDVATSDFDKAKEALAIGARAAEAARPRLARLAAKDDAAYRTAIAQRPVFDNQPPIIEFVRLDNQTDYADAMLLAQLDIDIGKPLDAAKVEEHVLRVYGFGTMASVTYEVVEENGRTGIVVSARPKPQGPNYLQLGLTLSNDFQGGYDSNLRMGLLFAPLSPFGAEARVVLQIGSEPGLSAEYYHPFDIANRYLLHAEAAYANPNIRVYDSNGHNTATYDVATLGVELQVAREFGNYGTAGFGLERGSGHASVQTGDPAVPFNFDTGRLSAFVSIDRLDSLFFPRNGYGTNLAYTIARDWLGSDSEYAQLDFDVLAAKSFGRSAIQGGVGYHATTQGTLPVQDRYRLGGRGQLVGFRQFELTGQDYAVVYGGYTWQLAEVFGRSALVGGTLEYGNAWEKRSDMDWADGIWNASLYIGFDSWVGPMLFGYGWREGGNGVLFLEIGKPF</sequence>